<dbReference type="EMBL" id="MTHB01000014">
    <property type="protein sequence ID" value="OXC80481.1"/>
    <property type="molecule type" value="Genomic_DNA"/>
</dbReference>
<accession>A0A226XAK5</accession>
<protein>
    <submittedName>
        <fullName evidence="1">Uncharacterized protein</fullName>
    </submittedName>
</protein>
<dbReference type="AlphaFoldDB" id="A0A226XAK5"/>
<gene>
    <name evidence="1" type="ORF">BSU04_01695</name>
</gene>
<proteinExistence type="predicted"/>
<evidence type="ECO:0000313" key="1">
    <source>
        <dbReference type="EMBL" id="OXC80481.1"/>
    </source>
</evidence>
<comment type="caution">
    <text evidence="1">The sequence shown here is derived from an EMBL/GenBank/DDBJ whole genome shotgun (WGS) entry which is preliminary data.</text>
</comment>
<evidence type="ECO:0000313" key="2">
    <source>
        <dbReference type="Proteomes" id="UP000214720"/>
    </source>
</evidence>
<name>A0A226XAK5_CABSO</name>
<organism evidence="1 2">
    <name type="scientific">Caballeronia sordidicola</name>
    <name type="common">Burkholderia sordidicola</name>
    <dbReference type="NCBI Taxonomy" id="196367"/>
    <lineage>
        <taxon>Bacteria</taxon>
        <taxon>Pseudomonadati</taxon>
        <taxon>Pseudomonadota</taxon>
        <taxon>Betaproteobacteria</taxon>
        <taxon>Burkholderiales</taxon>
        <taxon>Burkholderiaceae</taxon>
        <taxon>Caballeronia</taxon>
    </lineage>
</organism>
<dbReference type="Proteomes" id="UP000214720">
    <property type="component" value="Unassembled WGS sequence"/>
</dbReference>
<sequence>MLEVSGSQAKANLIAVPMNPGVDREMRLDDENCTDASEARHAPLEIQTPTGFVVRLGSRTHLDWLPRLLAVL</sequence>
<reference evidence="2" key="1">
    <citation type="submission" date="2017-01" db="EMBL/GenBank/DDBJ databases">
        <title>Genome Analysis of Deinococcus marmoris KOPRI26562.</title>
        <authorList>
            <person name="Kim J.H."/>
            <person name="Oh H.-M."/>
        </authorList>
    </citation>
    <scope>NUCLEOTIDE SEQUENCE [LARGE SCALE GENOMIC DNA]</scope>
    <source>
        <strain evidence="2">PAMC 26633</strain>
    </source>
</reference>